<feature type="domain" description="BTB" evidence="2">
    <location>
        <begin position="43"/>
        <end position="118"/>
    </location>
</feature>
<dbReference type="AlphaFoldDB" id="A0A8H4VIH0"/>
<reference evidence="3 4" key="1">
    <citation type="submission" date="2019-12" db="EMBL/GenBank/DDBJ databases">
        <authorList>
            <person name="Floudas D."/>
            <person name="Bentzer J."/>
            <person name="Ahren D."/>
            <person name="Johansson T."/>
            <person name="Persson P."/>
            <person name="Tunlid A."/>
        </authorList>
    </citation>
    <scope>NUCLEOTIDE SEQUENCE [LARGE SCALE GENOMIC DNA]</scope>
    <source>
        <strain evidence="3 4">CBS 102.39</strain>
    </source>
</reference>
<organism evidence="3 4">
    <name type="scientific">Agrocybe pediades</name>
    <dbReference type="NCBI Taxonomy" id="84607"/>
    <lineage>
        <taxon>Eukaryota</taxon>
        <taxon>Fungi</taxon>
        <taxon>Dikarya</taxon>
        <taxon>Basidiomycota</taxon>
        <taxon>Agaricomycotina</taxon>
        <taxon>Agaricomycetes</taxon>
        <taxon>Agaricomycetidae</taxon>
        <taxon>Agaricales</taxon>
        <taxon>Agaricineae</taxon>
        <taxon>Strophariaceae</taxon>
        <taxon>Agrocybe</taxon>
    </lineage>
</organism>
<dbReference type="SUPFAM" id="SSF54695">
    <property type="entry name" value="POZ domain"/>
    <property type="match status" value="1"/>
</dbReference>
<dbReference type="Proteomes" id="UP000521872">
    <property type="component" value="Unassembled WGS sequence"/>
</dbReference>
<dbReference type="PROSITE" id="PS50097">
    <property type="entry name" value="BTB"/>
    <property type="match status" value="1"/>
</dbReference>
<dbReference type="InterPro" id="IPR000210">
    <property type="entry name" value="BTB/POZ_dom"/>
</dbReference>
<dbReference type="InterPro" id="IPR011333">
    <property type="entry name" value="SKP1/BTB/POZ_sf"/>
</dbReference>
<evidence type="ECO:0000313" key="3">
    <source>
        <dbReference type="EMBL" id="KAF4610798.1"/>
    </source>
</evidence>
<keyword evidence="4" id="KW-1185">Reference proteome</keyword>
<sequence>MSTTVPQKRQRTDTNSDSKDGGPPVDTNQADSTERSYLWFDDGNVVLQAENILFRVHKSLLSLHSEFFSDMFSLPQPQDDVSQPMFEPGCPLIHISDSAEGVTCLLSTIFENQKKYDPRKPMPVERAVALYRLGNKYGIEHLCEDVLNRLKKEYPSTLKAWLDPSKFSEAFVQKDGILPLMANLAHEFNILSVLPAIYADLSIHPTEDLFKMKEKYDLNPHVLQTCLIGKERLAAAHHDIVNDSLHDIHEPFDDCPSKLCDPISTMGWREASLRIHEGTKCLNDLQLGEEYAYCDDCTKVIATMYESIRQILWHRLPTYFGLPTWKKIRALEARRFSTIWTVLNIADCFI</sequence>
<proteinExistence type="predicted"/>
<name>A0A8H4VIH0_9AGAR</name>
<feature type="region of interest" description="Disordered" evidence="1">
    <location>
        <begin position="1"/>
        <end position="30"/>
    </location>
</feature>
<feature type="compositionally biased region" description="Basic and acidic residues" evidence="1">
    <location>
        <begin position="10"/>
        <end position="20"/>
    </location>
</feature>
<dbReference type="Gene3D" id="3.30.710.10">
    <property type="entry name" value="Potassium Channel Kv1.1, Chain A"/>
    <property type="match status" value="1"/>
</dbReference>
<dbReference type="EMBL" id="JAACJL010000058">
    <property type="protein sequence ID" value="KAF4610798.1"/>
    <property type="molecule type" value="Genomic_DNA"/>
</dbReference>
<comment type="caution">
    <text evidence="3">The sequence shown here is derived from an EMBL/GenBank/DDBJ whole genome shotgun (WGS) entry which is preliminary data.</text>
</comment>
<gene>
    <name evidence="3" type="ORF">D9613_006674</name>
</gene>
<evidence type="ECO:0000313" key="4">
    <source>
        <dbReference type="Proteomes" id="UP000521872"/>
    </source>
</evidence>
<evidence type="ECO:0000256" key="1">
    <source>
        <dbReference type="SAM" id="MobiDB-lite"/>
    </source>
</evidence>
<evidence type="ECO:0000259" key="2">
    <source>
        <dbReference type="PROSITE" id="PS50097"/>
    </source>
</evidence>
<accession>A0A8H4VIH0</accession>
<dbReference type="CDD" id="cd18186">
    <property type="entry name" value="BTB_POZ_ZBTB_KLHL-like"/>
    <property type="match status" value="1"/>
</dbReference>
<dbReference type="SMART" id="SM00225">
    <property type="entry name" value="BTB"/>
    <property type="match status" value="1"/>
</dbReference>
<dbReference type="Pfam" id="PF00651">
    <property type="entry name" value="BTB"/>
    <property type="match status" value="1"/>
</dbReference>
<protein>
    <recommendedName>
        <fullName evidence="2">BTB domain-containing protein</fullName>
    </recommendedName>
</protein>